<feature type="transmembrane region" description="Helical" evidence="5">
    <location>
        <begin position="321"/>
        <end position="347"/>
    </location>
</feature>
<organism evidence="7 8">
    <name type="scientific">Candidula unifasciata</name>
    <dbReference type="NCBI Taxonomy" id="100452"/>
    <lineage>
        <taxon>Eukaryota</taxon>
        <taxon>Metazoa</taxon>
        <taxon>Spiralia</taxon>
        <taxon>Lophotrochozoa</taxon>
        <taxon>Mollusca</taxon>
        <taxon>Gastropoda</taxon>
        <taxon>Heterobranchia</taxon>
        <taxon>Euthyneura</taxon>
        <taxon>Panpulmonata</taxon>
        <taxon>Eupulmonata</taxon>
        <taxon>Stylommatophora</taxon>
        <taxon>Helicina</taxon>
        <taxon>Helicoidea</taxon>
        <taxon>Geomitridae</taxon>
        <taxon>Candidula</taxon>
    </lineage>
</organism>
<sequence length="353" mass="39155">MPEVDAEILLNANKGLTIGFIICICIINILLIIKTAFKNWFLYSPKYVTIISLALGDIFLALYSLVIYCRIVFESINLGCRLMVSYYVYLYWVIHSVYGIGLIVLAVELVIRYKQRFVIKKTCSSILIAVTCGMIPWIVGLAVVLPVTLVGFDWDTCRQDIESDRVLARHYASVIIPAGLAVIVCIVVCCIPLTPRAIMYGTETHTRGMVIHTNNAPSVIPVNVTTVNSANPYQTDKSGSWNNSFVNTATSNSTTSHHVSGEPRAFVPVPDYDQAEPIVVGAGREKIVLLITAILFFLCVVPLAAWNMYILLGNVLTDLSLFAITFLSQAFLWLSVFRSLITPLIWLGCSSRF</sequence>
<evidence type="ECO:0000256" key="2">
    <source>
        <dbReference type="ARBA" id="ARBA00022692"/>
    </source>
</evidence>
<feature type="transmembrane region" description="Helical" evidence="5">
    <location>
        <begin position="15"/>
        <end position="35"/>
    </location>
</feature>
<dbReference type="EMBL" id="CAJHNH020000494">
    <property type="protein sequence ID" value="CAG5118069.1"/>
    <property type="molecule type" value="Genomic_DNA"/>
</dbReference>
<evidence type="ECO:0000313" key="8">
    <source>
        <dbReference type="Proteomes" id="UP000678393"/>
    </source>
</evidence>
<evidence type="ECO:0000256" key="4">
    <source>
        <dbReference type="ARBA" id="ARBA00023136"/>
    </source>
</evidence>
<evidence type="ECO:0000256" key="1">
    <source>
        <dbReference type="ARBA" id="ARBA00004370"/>
    </source>
</evidence>
<keyword evidence="2 5" id="KW-0812">Transmembrane</keyword>
<comment type="subcellular location">
    <subcellularLocation>
        <location evidence="1">Membrane</location>
    </subcellularLocation>
</comment>
<accession>A0A8S3YLU6</accession>
<feature type="transmembrane region" description="Helical" evidence="5">
    <location>
        <begin position="171"/>
        <end position="193"/>
    </location>
</feature>
<evidence type="ECO:0000259" key="6">
    <source>
        <dbReference type="PROSITE" id="PS50262"/>
    </source>
</evidence>
<evidence type="ECO:0000313" key="7">
    <source>
        <dbReference type="EMBL" id="CAG5118069.1"/>
    </source>
</evidence>
<gene>
    <name evidence="7" type="ORF">CUNI_LOCUS3627</name>
</gene>
<feature type="transmembrane region" description="Helical" evidence="5">
    <location>
        <begin position="47"/>
        <end position="68"/>
    </location>
</feature>
<feature type="transmembrane region" description="Helical" evidence="5">
    <location>
        <begin position="287"/>
        <end position="309"/>
    </location>
</feature>
<feature type="transmembrane region" description="Helical" evidence="5">
    <location>
        <begin position="88"/>
        <end position="111"/>
    </location>
</feature>
<feature type="domain" description="G-protein coupled receptors family 1 profile" evidence="6">
    <location>
        <begin position="27"/>
        <end position="346"/>
    </location>
</feature>
<dbReference type="Proteomes" id="UP000678393">
    <property type="component" value="Unassembled WGS sequence"/>
</dbReference>
<evidence type="ECO:0000256" key="5">
    <source>
        <dbReference type="SAM" id="Phobius"/>
    </source>
</evidence>
<keyword evidence="8" id="KW-1185">Reference proteome</keyword>
<dbReference type="OrthoDB" id="6159850at2759"/>
<dbReference type="AlphaFoldDB" id="A0A8S3YLU6"/>
<evidence type="ECO:0000256" key="3">
    <source>
        <dbReference type="ARBA" id="ARBA00022989"/>
    </source>
</evidence>
<protein>
    <recommendedName>
        <fullName evidence="6">G-protein coupled receptors family 1 profile domain-containing protein</fullName>
    </recommendedName>
</protein>
<keyword evidence="3 5" id="KW-1133">Transmembrane helix</keyword>
<feature type="transmembrane region" description="Helical" evidence="5">
    <location>
        <begin position="123"/>
        <end position="151"/>
    </location>
</feature>
<name>A0A8S3YLU6_9EUPU</name>
<keyword evidence="4 5" id="KW-0472">Membrane</keyword>
<reference evidence="7" key="1">
    <citation type="submission" date="2021-04" db="EMBL/GenBank/DDBJ databases">
        <authorList>
            <consortium name="Molecular Ecology Group"/>
        </authorList>
    </citation>
    <scope>NUCLEOTIDE SEQUENCE</scope>
</reference>
<dbReference type="GO" id="GO:0016020">
    <property type="term" value="C:membrane"/>
    <property type="evidence" value="ECO:0007669"/>
    <property type="project" value="UniProtKB-SubCell"/>
</dbReference>
<dbReference type="PROSITE" id="PS50262">
    <property type="entry name" value="G_PROTEIN_RECEP_F1_2"/>
    <property type="match status" value="1"/>
</dbReference>
<dbReference type="Gene3D" id="1.20.1070.10">
    <property type="entry name" value="Rhodopsin 7-helix transmembrane proteins"/>
    <property type="match status" value="1"/>
</dbReference>
<dbReference type="InterPro" id="IPR017452">
    <property type="entry name" value="GPCR_Rhodpsn_7TM"/>
</dbReference>
<proteinExistence type="predicted"/>
<comment type="caution">
    <text evidence="7">The sequence shown here is derived from an EMBL/GenBank/DDBJ whole genome shotgun (WGS) entry which is preliminary data.</text>
</comment>